<dbReference type="Gene3D" id="1.10.167.10">
    <property type="entry name" value="Regulator of G-protein Signalling 4, domain 2"/>
    <property type="match status" value="1"/>
</dbReference>
<evidence type="ECO:0000313" key="5">
    <source>
        <dbReference type="Proteomes" id="UP000241769"/>
    </source>
</evidence>
<organism evidence="4 5">
    <name type="scientific">Planoprotostelium fungivorum</name>
    <dbReference type="NCBI Taxonomy" id="1890364"/>
    <lineage>
        <taxon>Eukaryota</taxon>
        <taxon>Amoebozoa</taxon>
        <taxon>Evosea</taxon>
        <taxon>Variosea</taxon>
        <taxon>Cavosteliida</taxon>
        <taxon>Cavosteliaceae</taxon>
        <taxon>Planoprotostelium</taxon>
    </lineage>
</organism>
<keyword evidence="1" id="KW-0727">SH2 domain</keyword>
<dbReference type="PROSITE" id="PS50001">
    <property type="entry name" value="SH2"/>
    <property type="match status" value="2"/>
</dbReference>
<dbReference type="InterPro" id="IPR044926">
    <property type="entry name" value="RGS_subdomain_2"/>
</dbReference>
<dbReference type="Gene3D" id="3.30.505.10">
    <property type="entry name" value="SH2 domain"/>
    <property type="match status" value="2"/>
</dbReference>
<evidence type="ECO:0000259" key="3">
    <source>
        <dbReference type="PROSITE" id="PS50132"/>
    </source>
</evidence>
<dbReference type="PANTHER" id="PTHR10845">
    <property type="entry name" value="REGULATOR OF G PROTEIN SIGNALING"/>
    <property type="match status" value="1"/>
</dbReference>
<dbReference type="CDD" id="cd07440">
    <property type="entry name" value="RGS"/>
    <property type="match status" value="1"/>
</dbReference>
<dbReference type="Proteomes" id="UP000241769">
    <property type="component" value="Unassembled WGS sequence"/>
</dbReference>
<dbReference type="InterPro" id="IPR036305">
    <property type="entry name" value="RGS_sf"/>
</dbReference>
<proteinExistence type="predicted"/>
<dbReference type="InParanoid" id="A0A2P6NDN2"/>
<dbReference type="PROSITE" id="PS50132">
    <property type="entry name" value="RGS"/>
    <property type="match status" value="1"/>
</dbReference>
<dbReference type="SUPFAM" id="SSF55550">
    <property type="entry name" value="SH2 domain"/>
    <property type="match status" value="2"/>
</dbReference>
<dbReference type="PRINTS" id="PR01301">
    <property type="entry name" value="RGSPROTEIN"/>
</dbReference>
<dbReference type="InterPro" id="IPR016137">
    <property type="entry name" value="RGS"/>
</dbReference>
<accession>A0A2P6NDN2</accession>
<dbReference type="Pfam" id="PF00615">
    <property type="entry name" value="RGS"/>
    <property type="match status" value="1"/>
</dbReference>
<dbReference type="OrthoDB" id="196547at2759"/>
<dbReference type="SMART" id="SM00252">
    <property type="entry name" value="SH2"/>
    <property type="match status" value="1"/>
</dbReference>
<dbReference type="CDD" id="cd00173">
    <property type="entry name" value="SH2"/>
    <property type="match status" value="2"/>
</dbReference>
<reference evidence="4 5" key="1">
    <citation type="journal article" date="2018" name="Genome Biol. Evol.">
        <title>Multiple Roots of Fruiting Body Formation in Amoebozoa.</title>
        <authorList>
            <person name="Hillmann F."/>
            <person name="Forbes G."/>
            <person name="Novohradska S."/>
            <person name="Ferling I."/>
            <person name="Riege K."/>
            <person name="Groth M."/>
            <person name="Westermann M."/>
            <person name="Marz M."/>
            <person name="Spaller T."/>
            <person name="Winckler T."/>
            <person name="Schaap P."/>
            <person name="Glockner G."/>
        </authorList>
    </citation>
    <scope>NUCLEOTIDE SEQUENCE [LARGE SCALE GENOMIC DNA]</scope>
    <source>
        <strain evidence="4 5">Jena</strain>
    </source>
</reference>
<dbReference type="Pfam" id="PF00017">
    <property type="entry name" value="SH2"/>
    <property type="match status" value="1"/>
</dbReference>
<dbReference type="STRING" id="1890364.A0A2P6NDN2"/>
<feature type="domain" description="RGS" evidence="3">
    <location>
        <begin position="51"/>
        <end position="160"/>
    </location>
</feature>
<dbReference type="SUPFAM" id="SSF48097">
    <property type="entry name" value="Regulator of G-protein signaling, RGS"/>
    <property type="match status" value="1"/>
</dbReference>
<dbReference type="AlphaFoldDB" id="A0A2P6NDN2"/>
<dbReference type="InterPro" id="IPR036860">
    <property type="entry name" value="SH2_dom_sf"/>
</dbReference>
<feature type="domain" description="SH2" evidence="2">
    <location>
        <begin position="440"/>
        <end position="519"/>
    </location>
</feature>
<evidence type="ECO:0000313" key="4">
    <source>
        <dbReference type="EMBL" id="PRP82076.1"/>
    </source>
</evidence>
<dbReference type="PANTHER" id="PTHR10845:SF192">
    <property type="entry name" value="DOUBLE HIT, ISOFORM B"/>
    <property type="match status" value="1"/>
</dbReference>
<dbReference type="InterPro" id="IPR000980">
    <property type="entry name" value="SH2"/>
</dbReference>
<keyword evidence="5" id="KW-1185">Reference proteome</keyword>
<evidence type="ECO:0000256" key="1">
    <source>
        <dbReference type="PROSITE-ProRule" id="PRU00191"/>
    </source>
</evidence>
<gene>
    <name evidence="4" type="ORF">PROFUN_03766</name>
</gene>
<name>A0A2P6NDN2_9EUKA</name>
<evidence type="ECO:0000259" key="2">
    <source>
        <dbReference type="PROSITE" id="PS50001"/>
    </source>
</evidence>
<dbReference type="SMART" id="SM00315">
    <property type="entry name" value="RGS"/>
    <property type="match status" value="1"/>
</dbReference>
<sequence length="651" mass="74226">MPQPETASPPQLTLDNPPRLDEILGDVSGRTTSVLCNDKRVLIRLEELYDLFVIFLRRTFSVENLDCYRELISFQSAAGEMTTEERGKRAKLIYDTFISSDAETQVNVDSETRKSMSARILDAENLKSDAFNEVSAAVLNLLTMDSFPKFIKSVEYRQYIEELYKQALKEKDYRETAAYGKEITHRSSSGSGTDQGLSILKILRGSRKSLPEVERLTTQHEVDLLQCKEKCNRILKMLREADADCSEEYTVAMTSVYNGLDMLERLKAGVPDHLLKDLRLAIRDYHMFVDNLQSSGVLASVLNTYRSTYRMKITSYNLNAYRKYQTLNDESEDSNDSPLYSPTSASSIGFWKLYFGTQIELTRLTQLYINWKSFVHSLAEFLNITIRPDIESILKFLLDNSNLDVVNRTVFESFLHFFGPIRTSNGNCVEQVKGMFQCKWFYGYLSKNEAALLLADTWPGTFLCRISKGQTTPGAMEINYTDSKKRFCQFFVSSTMDGVILTDSHGKEKRYTNITEAIRSNGDIFKNSLLTTIPFESWFWGDISLQEAADSLLGQPDKTFLIRTVIESTSFAVTWVVEGRIKNSLIKRDSKGWQLASDENGKSYTDLYSLIVHYRKTLQKPFVSPASLILVSDPKTEKSESKSEQKIELPA</sequence>
<comment type="caution">
    <text evidence="4">The sequence shown here is derived from an EMBL/GenBank/DDBJ whole genome shotgun (WGS) entry which is preliminary data.</text>
</comment>
<protein>
    <submittedName>
        <fullName evidence="4">Regulator of G-protein signaling 4-like</fullName>
    </submittedName>
</protein>
<dbReference type="EMBL" id="MDYQ01000111">
    <property type="protein sequence ID" value="PRP82076.1"/>
    <property type="molecule type" value="Genomic_DNA"/>
</dbReference>
<feature type="domain" description="SH2" evidence="2">
    <location>
        <begin position="538"/>
        <end position="616"/>
    </location>
</feature>